<evidence type="ECO:0000256" key="3">
    <source>
        <dbReference type="ARBA" id="ARBA00022475"/>
    </source>
</evidence>
<comment type="caution">
    <text evidence="11">The sequence shown here is derived from an EMBL/GenBank/DDBJ whole genome shotgun (WGS) entry which is preliminary data.</text>
</comment>
<dbReference type="Gene3D" id="3.40.1710.10">
    <property type="entry name" value="abc type-2 transporter like domain"/>
    <property type="match status" value="1"/>
</dbReference>
<dbReference type="EMBL" id="JAAIWN010000041">
    <property type="protein sequence ID" value="NEY82669.1"/>
    <property type="molecule type" value="Genomic_DNA"/>
</dbReference>
<dbReference type="Proteomes" id="UP000472971">
    <property type="component" value="Unassembled WGS sequence"/>
</dbReference>
<proteinExistence type="inferred from homology"/>
<evidence type="ECO:0000256" key="1">
    <source>
        <dbReference type="ARBA" id="ARBA00004651"/>
    </source>
</evidence>
<gene>
    <name evidence="11" type="primary">esaA</name>
    <name evidence="11" type="ORF">G4D64_14425</name>
    <name evidence="10" type="ORF">H1Z61_07395</name>
</gene>
<feature type="region of interest" description="Disordered" evidence="8">
    <location>
        <begin position="357"/>
        <end position="383"/>
    </location>
</feature>
<comment type="subcellular location">
    <subcellularLocation>
        <location evidence="1">Cell membrane</location>
        <topology evidence="1">Multi-pass membrane protein</topology>
    </subcellularLocation>
</comment>
<dbReference type="AlphaFoldDB" id="A0A6B3VX50"/>
<organism evidence="11 12">
    <name type="scientific">Bacillus aquiflavi</name>
    <dbReference type="NCBI Taxonomy" id="2672567"/>
    <lineage>
        <taxon>Bacteria</taxon>
        <taxon>Bacillati</taxon>
        <taxon>Bacillota</taxon>
        <taxon>Bacilli</taxon>
        <taxon>Bacillales</taxon>
        <taxon>Bacillaceae</taxon>
        <taxon>Bacillus</taxon>
    </lineage>
</organism>
<evidence type="ECO:0000256" key="6">
    <source>
        <dbReference type="ARBA" id="ARBA00023136"/>
    </source>
</evidence>
<evidence type="ECO:0000256" key="2">
    <source>
        <dbReference type="ARBA" id="ARBA00008338"/>
    </source>
</evidence>
<evidence type="ECO:0000313" key="11">
    <source>
        <dbReference type="EMBL" id="NEY82669.1"/>
    </source>
</evidence>
<feature type="compositionally biased region" description="Pro residues" evidence="8">
    <location>
        <begin position="361"/>
        <end position="374"/>
    </location>
</feature>
<evidence type="ECO:0000313" key="13">
    <source>
        <dbReference type="Proteomes" id="UP000570010"/>
    </source>
</evidence>
<feature type="transmembrane region" description="Helical" evidence="9">
    <location>
        <begin position="7"/>
        <end position="26"/>
    </location>
</feature>
<sequence length="916" mass="103544">MTDKTKYIIKMILVVFLIIATPVLFFSSIGGNPMQQAKDHTSRTIAVVNEDMGVSKEEEALQLGNDVAAILADDSDFEWTVLSRSAAENGLQSLKYDAVVYIPSDFSTSIMTYDEEQPAKAKFKYKVQAQLNALNREKVLREIGHATNRVNHKMSSLYWNYISQDMDNIRKEFDKVLKKEIDFQKTMAAFYKPSSKNLAEEIDQQRKMLEQLRSTMKQNEESSPNRQSNVQQFEESLTAFVTYVDEYKTYQDHQQQLLAKLQEENIIMIQQTNQNPTYVDSKGMFDQNSTKFSSEMKNIEGQLKENNKTLNSLSTIRQEQVERQTNELVGYIVGKDHVNLDKLQKNMLPLRDQLLKQPEQPGEPQPGEPQPGEPQPGDGDQNNQEINLEEERKKLLDIIKQIDTISKSLTPIDGTEQAREDLGEVNNQISGVEEQLGVKSDAYKQLIDQLKADYEKALEENNKLNEKIQSFSHNVQEVVNKIKEKEQRILASKVLSKERKEILEPYFAQEINSTNLVDITNYYSYISIYDFVLNGVGQEGGTEDLKATVNKIVSVKENEQNVWDELEEGLPSAESGMSALQEQFTGFASEYSKKLEEQQSGITQDLTSIQESAHSVLSKIHESNLPTDGHGSGTSVLSGQKGIGHELLMMNEWVNSLGQRQDDIVSYTGDLQSKVQNVQKDADTLNTKWGKNVETTKMVRDDIFNVLGNAFVDGQNNGYVYDYLANPLKIDGEAPIKKEEKKVPPVVILVIVLISSLLIGFFTHYFKGASFLVQGSLFTLLSLIVGLIISLFGLNIYSLGEERAIEWSIFTILLVTASAALIRAAFTIGQFIGWIASMALILFFVSPLLDLTVPNFHYKDPMSEVYMSIQYGTETLFWQGVTVLGIVIISLLLASIAMRLLRNARIDREEEHTNEM</sequence>
<dbReference type="PANTHER" id="PTHR30294:SF29">
    <property type="entry name" value="MULTIDRUG ABC TRANSPORTER PERMEASE YBHS-RELATED"/>
    <property type="match status" value="1"/>
</dbReference>
<keyword evidence="4 9" id="KW-0812">Transmembrane</keyword>
<evidence type="ECO:0000256" key="4">
    <source>
        <dbReference type="ARBA" id="ARBA00022692"/>
    </source>
</evidence>
<feature type="transmembrane region" description="Helical" evidence="9">
    <location>
        <begin position="804"/>
        <end position="824"/>
    </location>
</feature>
<dbReference type="GO" id="GO:0005886">
    <property type="term" value="C:plasma membrane"/>
    <property type="evidence" value="ECO:0007669"/>
    <property type="project" value="UniProtKB-SubCell"/>
</dbReference>
<feature type="transmembrane region" description="Helical" evidence="9">
    <location>
        <begin position="778"/>
        <end position="798"/>
    </location>
</feature>
<keyword evidence="12" id="KW-1185">Reference proteome</keyword>
<dbReference type="InterPro" id="IPR051449">
    <property type="entry name" value="ABC-2_transporter_component"/>
</dbReference>
<feature type="transmembrane region" description="Helical" evidence="9">
    <location>
        <begin position="831"/>
        <end position="849"/>
    </location>
</feature>
<evidence type="ECO:0000256" key="9">
    <source>
        <dbReference type="SAM" id="Phobius"/>
    </source>
</evidence>
<keyword evidence="5 9" id="KW-1133">Transmembrane helix</keyword>
<comment type="similarity">
    <text evidence="2">Belongs to the EsaA family.</text>
</comment>
<reference evidence="10 13" key="2">
    <citation type="submission" date="2020-07" db="EMBL/GenBank/DDBJ databases">
        <authorList>
            <person name="Feng H."/>
        </authorList>
    </citation>
    <scope>NUCLEOTIDE SEQUENCE [LARGE SCALE GENOMIC DNA]</scope>
    <source>
        <strain evidence="10">S-12</strain>
        <strain evidence="13">s-12</strain>
    </source>
</reference>
<keyword evidence="6 9" id="KW-0472">Membrane</keyword>
<keyword evidence="7" id="KW-0175">Coiled coil</keyword>
<keyword evidence="3" id="KW-1003">Cell membrane</keyword>
<evidence type="ECO:0000256" key="5">
    <source>
        <dbReference type="ARBA" id="ARBA00022989"/>
    </source>
</evidence>
<evidence type="ECO:0000313" key="10">
    <source>
        <dbReference type="EMBL" id="MBA4536973.1"/>
    </source>
</evidence>
<feature type="coiled-coil region" evidence="7">
    <location>
        <begin position="195"/>
        <end position="222"/>
    </location>
</feature>
<accession>A0A6B3VX50</accession>
<dbReference type="RefSeq" id="WP_163243070.1">
    <property type="nucleotide sequence ID" value="NZ_JAAIWN010000041.1"/>
</dbReference>
<feature type="transmembrane region" description="Helical" evidence="9">
    <location>
        <begin position="746"/>
        <end position="766"/>
    </location>
</feature>
<dbReference type="Proteomes" id="UP000570010">
    <property type="component" value="Unassembled WGS sequence"/>
</dbReference>
<name>A0A6B3VX50_9BACI</name>
<dbReference type="PANTHER" id="PTHR30294">
    <property type="entry name" value="MEMBRANE COMPONENT OF ABC TRANSPORTER YHHJ-RELATED"/>
    <property type="match status" value="1"/>
</dbReference>
<evidence type="ECO:0000256" key="7">
    <source>
        <dbReference type="SAM" id="Coils"/>
    </source>
</evidence>
<dbReference type="InterPro" id="IPR023838">
    <property type="entry name" value="T7SS_EsaA"/>
</dbReference>
<reference evidence="11 12" key="1">
    <citation type="submission" date="2020-02" db="EMBL/GenBank/DDBJ databases">
        <title>Bacillus aquiflavi sp. nov., isolated from yellow water of strong flavor Chinese baijiu in Yibin region of China.</title>
        <authorList>
            <person name="Xie J."/>
        </authorList>
    </citation>
    <scope>NUCLEOTIDE SEQUENCE [LARGE SCALE GENOMIC DNA]</scope>
    <source>
        <strain evidence="11 12">3H-10</strain>
    </source>
</reference>
<protein>
    <submittedName>
        <fullName evidence="11">Type VII secretion protein EsaA</fullName>
    </submittedName>
</protein>
<dbReference type="NCBIfam" id="TIGR03929">
    <property type="entry name" value="T7_esaA_Nterm"/>
    <property type="match status" value="1"/>
</dbReference>
<evidence type="ECO:0000256" key="8">
    <source>
        <dbReference type="SAM" id="MobiDB-lite"/>
    </source>
</evidence>
<dbReference type="EMBL" id="JACEIO010000013">
    <property type="protein sequence ID" value="MBA4536973.1"/>
    <property type="molecule type" value="Genomic_DNA"/>
</dbReference>
<feature type="transmembrane region" description="Helical" evidence="9">
    <location>
        <begin position="876"/>
        <end position="898"/>
    </location>
</feature>
<evidence type="ECO:0000313" key="12">
    <source>
        <dbReference type="Proteomes" id="UP000472971"/>
    </source>
</evidence>
<feature type="coiled-coil region" evidence="7">
    <location>
        <begin position="415"/>
        <end position="488"/>
    </location>
</feature>